<evidence type="ECO:0000313" key="2">
    <source>
        <dbReference type="EMBL" id="AKB35955.1"/>
    </source>
</evidence>
<dbReference type="EMBL" id="CP009508">
    <property type="protein sequence ID" value="AKB35955.1"/>
    <property type="molecule type" value="Genomic_DNA"/>
</dbReference>
<dbReference type="PANTHER" id="PTHR43667">
    <property type="entry name" value="CYCLOPROPANE-FATTY-ACYL-PHOSPHOLIPID SYNTHASE"/>
    <property type="match status" value="1"/>
</dbReference>
<feature type="domain" description="Methyltransferase" evidence="1">
    <location>
        <begin position="69"/>
        <end position="156"/>
    </location>
</feature>
<evidence type="ECO:0000259" key="1">
    <source>
        <dbReference type="Pfam" id="PF13649"/>
    </source>
</evidence>
<dbReference type="RefSeq" id="WP_048181302.1">
    <property type="nucleotide sequence ID" value="NZ_CP009508.1"/>
</dbReference>
<gene>
    <name evidence="2" type="ORF">MSSAC_1365</name>
</gene>
<dbReference type="Proteomes" id="UP000033123">
    <property type="component" value="Chromosome"/>
</dbReference>
<dbReference type="PANTHER" id="PTHR43667:SF2">
    <property type="entry name" value="FATTY ACID C-METHYL TRANSFERASE"/>
    <property type="match status" value="1"/>
</dbReference>
<dbReference type="InterPro" id="IPR041698">
    <property type="entry name" value="Methyltransf_25"/>
</dbReference>
<protein>
    <recommendedName>
        <fullName evidence="1">Methyltransferase domain-containing protein</fullName>
    </recommendedName>
</protein>
<dbReference type="KEGG" id="msj:MSSAC_1365"/>
<dbReference type="GeneID" id="24870963"/>
<dbReference type="PATRIC" id="fig|1434118.4.peg.1740"/>
<name>A0A0E3PLH2_9EURY</name>
<accession>A0A0E3PLH2</accession>
<dbReference type="SUPFAM" id="SSF53335">
    <property type="entry name" value="S-adenosyl-L-methionine-dependent methyltransferases"/>
    <property type="match status" value="1"/>
</dbReference>
<dbReference type="AlphaFoldDB" id="A0A0E3PLH2"/>
<dbReference type="Gene3D" id="3.40.50.150">
    <property type="entry name" value="Vaccinia Virus protein VP39"/>
    <property type="match status" value="1"/>
</dbReference>
<dbReference type="Pfam" id="PF13649">
    <property type="entry name" value="Methyltransf_25"/>
    <property type="match status" value="1"/>
</dbReference>
<dbReference type="HOGENOM" id="CLU_060275_1_0_2"/>
<reference evidence="2 3" key="1">
    <citation type="submission" date="2014-07" db="EMBL/GenBank/DDBJ databases">
        <title>Methanogenic archaea and the global carbon cycle.</title>
        <authorList>
            <person name="Henriksen J.R."/>
            <person name="Luke J."/>
            <person name="Reinhart S."/>
            <person name="Benedict M.N."/>
            <person name="Youngblut N.D."/>
            <person name="Metcalf M.E."/>
            <person name="Whitaker R.J."/>
            <person name="Metcalf W.W."/>
        </authorList>
    </citation>
    <scope>NUCLEOTIDE SEQUENCE [LARGE SCALE GENOMIC DNA]</scope>
    <source>
        <strain evidence="2 3">C2J</strain>
    </source>
</reference>
<evidence type="ECO:0000313" key="3">
    <source>
        <dbReference type="Proteomes" id="UP000033123"/>
    </source>
</evidence>
<dbReference type="CDD" id="cd02440">
    <property type="entry name" value="AdoMet_MTases"/>
    <property type="match status" value="1"/>
</dbReference>
<dbReference type="STRING" id="1434118.MSSAC_1365"/>
<dbReference type="InterPro" id="IPR029063">
    <property type="entry name" value="SAM-dependent_MTases_sf"/>
</dbReference>
<proteinExistence type="predicted"/>
<sequence>MDSDVIDWNEVWKETLEKQLKSNRNVDCATIWYSKENARRFWRMFQDEKSREITGKRIEGMKLSPDSRVLDIGAGPGTLAIPISQRVAHVTAVEPSEGMISVMQENIKEYGIENIDPVHKDWEAVDVESDLSAPYDVVFASYSLGMKDIRTSVQKMLDASSKYVYLYWFAGETSWDMHSRKLWPLLHGSEYQPAPKCDVLYNVLYDMGIYPNVNVFPFEHVHRFATLDEAVEDLKSYYNAKSDSQEAILRGYFEGVLEKDNGALIQRGWSTRVKMWWEKTN</sequence>
<dbReference type="InterPro" id="IPR050723">
    <property type="entry name" value="CFA/CMAS"/>
</dbReference>
<organism evidence="2 3">
    <name type="scientific">Methanosarcina siciliae C2J</name>
    <dbReference type="NCBI Taxonomy" id="1434118"/>
    <lineage>
        <taxon>Archaea</taxon>
        <taxon>Methanobacteriati</taxon>
        <taxon>Methanobacteriota</taxon>
        <taxon>Stenosarchaea group</taxon>
        <taxon>Methanomicrobia</taxon>
        <taxon>Methanosarcinales</taxon>
        <taxon>Methanosarcinaceae</taxon>
        <taxon>Methanosarcina</taxon>
    </lineage>
</organism>